<dbReference type="InterPro" id="IPR039425">
    <property type="entry name" value="RNA_pol_sigma-70-like"/>
</dbReference>
<evidence type="ECO:0000256" key="3">
    <source>
        <dbReference type="ARBA" id="ARBA00023082"/>
    </source>
</evidence>
<keyword evidence="8" id="KW-1185">Reference proteome</keyword>
<accession>A0A1H1DNR5</accession>
<feature type="domain" description="RNA polymerase sigma-70 region 2" evidence="5">
    <location>
        <begin position="22"/>
        <end position="88"/>
    </location>
</feature>
<organism evidence="7 8">
    <name type="scientific">Virgibacillus salinus</name>
    <dbReference type="NCBI Taxonomy" id="553311"/>
    <lineage>
        <taxon>Bacteria</taxon>
        <taxon>Bacillati</taxon>
        <taxon>Bacillota</taxon>
        <taxon>Bacilli</taxon>
        <taxon>Bacillales</taxon>
        <taxon>Bacillaceae</taxon>
        <taxon>Virgibacillus</taxon>
    </lineage>
</organism>
<reference evidence="7 8" key="1">
    <citation type="submission" date="2016-10" db="EMBL/GenBank/DDBJ databases">
        <authorList>
            <person name="de Groot N.N."/>
        </authorList>
    </citation>
    <scope>NUCLEOTIDE SEQUENCE [LARGE SCALE GENOMIC DNA]</scope>
    <source>
        <strain evidence="7 8">CGMCC 1.10449</strain>
    </source>
</reference>
<dbReference type="Proteomes" id="UP000199444">
    <property type="component" value="Unassembled WGS sequence"/>
</dbReference>
<dbReference type="GO" id="GO:0006352">
    <property type="term" value="P:DNA-templated transcription initiation"/>
    <property type="evidence" value="ECO:0007669"/>
    <property type="project" value="InterPro"/>
</dbReference>
<dbReference type="NCBIfam" id="TIGR02937">
    <property type="entry name" value="sigma70-ECF"/>
    <property type="match status" value="1"/>
</dbReference>
<dbReference type="RefSeq" id="WP_092493328.1">
    <property type="nucleotide sequence ID" value="NZ_FNKD01000003.1"/>
</dbReference>
<dbReference type="InterPro" id="IPR013249">
    <property type="entry name" value="RNA_pol_sigma70_r4_t2"/>
</dbReference>
<feature type="domain" description="RNA polymerase sigma factor 70 region 4 type 2" evidence="6">
    <location>
        <begin position="121"/>
        <end position="172"/>
    </location>
</feature>
<evidence type="ECO:0000259" key="6">
    <source>
        <dbReference type="Pfam" id="PF08281"/>
    </source>
</evidence>
<dbReference type="Gene3D" id="1.10.10.10">
    <property type="entry name" value="Winged helix-like DNA-binding domain superfamily/Winged helix DNA-binding domain"/>
    <property type="match status" value="1"/>
</dbReference>
<dbReference type="InterPro" id="IPR013325">
    <property type="entry name" value="RNA_pol_sigma_r2"/>
</dbReference>
<keyword evidence="2" id="KW-0805">Transcription regulation</keyword>
<evidence type="ECO:0000256" key="2">
    <source>
        <dbReference type="ARBA" id="ARBA00023015"/>
    </source>
</evidence>
<dbReference type="InterPro" id="IPR014284">
    <property type="entry name" value="RNA_pol_sigma-70_dom"/>
</dbReference>
<evidence type="ECO:0000313" key="8">
    <source>
        <dbReference type="Proteomes" id="UP000199444"/>
    </source>
</evidence>
<dbReference type="EMBL" id="FNKD01000003">
    <property type="protein sequence ID" value="SDQ78181.1"/>
    <property type="molecule type" value="Genomic_DNA"/>
</dbReference>
<protein>
    <submittedName>
        <fullName evidence="7">RNA polymerase sigma-70 factor, ECF subfamily</fullName>
    </submittedName>
</protein>
<evidence type="ECO:0000256" key="4">
    <source>
        <dbReference type="ARBA" id="ARBA00023163"/>
    </source>
</evidence>
<dbReference type="Pfam" id="PF04542">
    <property type="entry name" value="Sigma70_r2"/>
    <property type="match status" value="1"/>
</dbReference>
<dbReference type="PANTHER" id="PTHR43133">
    <property type="entry name" value="RNA POLYMERASE ECF-TYPE SIGMA FACTO"/>
    <property type="match status" value="1"/>
</dbReference>
<dbReference type="SUPFAM" id="SSF88659">
    <property type="entry name" value="Sigma3 and sigma4 domains of RNA polymerase sigma factors"/>
    <property type="match status" value="1"/>
</dbReference>
<keyword evidence="4" id="KW-0804">Transcription</keyword>
<dbReference type="PANTHER" id="PTHR43133:SF60">
    <property type="entry name" value="RNA POLYMERASE SIGMA FACTOR SIGV"/>
    <property type="match status" value="1"/>
</dbReference>
<dbReference type="GO" id="GO:0016987">
    <property type="term" value="F:sigma factor activity"/>
    <property type="evidence" value="ECO:0007669"/>
    <property type="project" value="UniProtKB-KW"/>
</dbReference>
<dbReference type="InterPro" id="IPR036388">
    <property type="entry name" value="WH-like_DNA-bd_sf"/>
</dbReference>
<dbReference type="AlphaFoldDB" id="A0A1H1DNR5"/>
<dbReference type="STRING" id="553311.SAMN05216231_2506"/>
<evidence type="ECO:0000313" key="7">
    <source>
        <dbReference type="EMBL" id="SDQ78181.1"/>
    </source>
</evidence>
<gene>
    <name evidence="7" type="ORF">SAMN05216231_2506</name>
</gene>
<keyword evidence="3" id="KW-0731">Sigma factor</keyword>
<evidence type="ECO:0000256" key="1">
    <source>
        <dbReference type="ARBA" id="ARBA00010641"/>
    </source>
</evidence>
<dbReference type="Gene3D" id="1.10.1740.10">
    <property type="match status" value="1"/>
</dbReference>
<dbReference type="Pfam" id="PF08281">
    <property type="entry name" value="Sigma70_r4_2"/>
    <property type="match status" value="1"/>
</dbReference>
<dbReference type="GO" id="GO:0003677">
    <property type="term" value="F:DNA binding"/>
    <property type="evidence" value="ECO:0007669"/>
    <property type="project" value="InterPro"/>
</dbReference>
<name>A0A1H1DNR5_9BACI</name>
<sequence>MDKFVEQYRNNEIDKDQLIQELMTHYGSQVTRLAYSYVKDVQTAENIAQDVFIKCYKKMHHLKKGSAIKPWINSITINKCKDHFRSGWVKHLRLNVDFSKFIKSTAPSPETEMAKKDQHDELTKEVLSLPVKYREVIICYHFQELSINETSELLNVKVPTVSSRLRRARLMLKEKLEGDHK</sequence>
<comment type="similarity">
    <text evidence="1">Belongs to the sigma-70 factor family. ECF subfamily.</text>
</comment>
<dbReference type="InterPro" id="IPR013324">
    <property type="entry name" value="RNA_pol_sigma_r3/r4-like"/>
</dbReference>
<proteinExistence type="inferred from homology"/>
<dbReference type="InterPro" id="IPR007627">
    <property type="entry name" value="RNA_pol_sigma70_r2"/>
</dbReference>
<evidence type="ECO:0000259" key="5">
    <source>
        <dbReference type="Pfam" id="PF04542"/>
    </source>
</evidence>
<dbReference type="CDD" id="cd06171">
    <property type="entry name" value="Sigma70_r4"/>
    <property type="match status" value="1"/>
</dbReference>
<dbReference type="SUPFAM" id="SSF88946">
    <property type="entry name" value="Sigma2 domain of RNA polymerase sigma factors"/>
    <property type="match status" value="1"/>
</dbReference>